<dbReference type="OrthoDB" id="9798618at2"/>
<evidence type="ECO:0000256" key="6">
    <source>
        <dbReference type="SAM" id="Phobius"/>
    </source>
</evidence>
<name>A0A0F5FG96_9HYPH</name>
<dbReference type="GO" id="GO:0016020">
    <property type="term" value="C:membrane"/>
    <property type="evidence" value="ECO:0007669"/>
    <property type="project" value="UniProtKB-SubCell"/>
</dbReference>
<evidence type="ECO:0000256" key="5">
    <source>
        <dbReference type="SAM" id="MobiDB-lite"/>
    </source>
</evidence>
<evidence type="ECO:0000256" key="1">
    <source>
        <dbReference type="ARBA" id="ARBA00004370"/>
    </source>
</evidence>
<dbReference type="SUPFAM" id="SSF54427">
    <property type="entry name" value="NTF2-like"/>
    <property type="match status" value="1"/>
</dbReference>
<evidence type="ECO:0000256" key="2">
    <source>
        <dbReference type="ARBA" id="ARBA00009597"/>
    </source>
</evidence>
<keyword evidence="3" id="KW-0809">Transit peptide</keyword>
<dbReference type="AlphaFoldDB" id="A0A0F5FG96"/>
<dbReference type="InterPro" id="IPR032710">
    <property type="entry name" value="NTF2-like_dom_sf"/>
</dbReference>
<evidence type="ECO:0000256" key="4">
    <source>
        <dbReference type="ARBA" id="ARBA00023136"/>
    </source>
</evidence>
<protein>
    <recommendedName>
        <fullName evidence="7">Tim44-like domain-containing protein</fullName>
    </recommendedName>
</protein>
<feature type="transmembrane region" description="Helical" evidence="6">
    <location>
        <begin position="6"/>
        <end position="23"/>
    </location>
</feature>
<dbReference type="Proteomes" id="UP000033649">
    <property type="component" value="Unassembled WGS sequence"/>
</dbReference>
<organism evidence="8 9">
    <name type="scientific">Devosia chinhatensis</name>
    <dbReference type="NCBI Taxonomy" id="429727"/>
    <lineage>
        <taxon>Bacteria</taxon>
        <taxon>Pseudomonadati</taxon>
        <taxon>Pseudomonadota</taxon>
        <taxon>Alphaproteobacteria</taxon>
        <taxon>Hyphomicrobiales</taxon>
        <taxon>Devosiaceae</taxon>
        <taxon>Devosia</taxon>
    </lineage>
</organism>
<comment type="caution">
    <text evidence="8">The sequence shown here is derived from an EMBL/GenBank/DDBJ whole genome shotgun (WGS) entry which is preliminary data.</text>
</comment>
<dbReference type="PATRIC" id="fig|429727.3.peg.2932"/>
<accession>A0A0F5FG96</accession>
<gene>
    <name evidence="8" type="ORF">VE26_14300</name>
</gene>
<evidence type="ECO:0000259" key="7">
    <source>
        <dbReference type="SMART" id="SM00978"/>
    </source>
</evidence>
<feature type="compositionally biased region" description="Polar residues" evidence="5">
    <location>
        <begin position="43"/>
        <end position="55"/>
    </location>
</feature>
<dbReference type="Gene3D" id="3.10.450.240">
    <property type="match status" value="1"/>
</dbReference>
<feature type="domain" description="Tim44-like" evidence="7">
    <location>
        <begin position="94"/>
        <end position="240"/>
    </location>
</feature>
<dbReference type="EMBL" id="JZEY01000061">
    <property type="protein sequence ID" value="KKB07813.1"/>
    <property type="molecule type" value="Genomic_DNA"/>
</dbReference>
<evidence type="ECO:0000313" key="9">
    <source>
        <dbReference type="Proteomes" id="UP000033649"/>
    </source>
</evidence>
<evidence type="ECO:0000313" key="8">
    <source>
        <dbReference type="EMBL" id="KKB07813.1"/>
    </source>
</evidence>
<sequence>MDEFLDLPTLIAIVVAVFVLFRLRSVLGTRTGNERPPVDRTRSTPAEKSTNNSDETVVPLRPRPSVAQPELDDERRARKLEAEIEQASAGNAELAAGLRAVAEADPTFTPKSFLEGAKQAYEMIVTAFAEGDRQTLRNLLEKDVFEGFQRAIADREAAGQKVDFTFVGLPKIAIVYADYDKKNVNVTVDFHAEVVSATRDAEGNLVEGNADQVQTIADEWTFARNPKSRDPNWKVVSTSQLD</sequence>
<dbReference type="InterPro" id="IPR016985">
    <property type="entry name" value="UCP031890_Tim44-rel"/>
</dbReference>
<keyword evidence="9" id="KW-1185">Reference proteome</keyword>
<dbReference type="PIRSF" id="PIRSF031890">
    <property type="entry name" value="UCP031890_transporter_Tim44"/>
    <property type="match status" value="1"/>
</dbReference>
<dbReference type="STRING" id="429727.VE26_14300"/>
<dbReference type="InterPro" id="IPR007379">
    <property type="entry name" value="Tim44-like_dom"/>
</dbReference>
<dbReference type="SMART" id="SM00978">
    <property type="entry name" value="Tim44"/>
    <property type="match status" value="1"/>
</dbReference>
<dbReference type="InterPro" id="IPR039544">
    <property type="entry name" value="Tim44-like"/>
</dbReference>
<proteinExistence type="inferred from homology"/>
<dbReference type="Pfam" id="PF04280">
    <property type="entry name" value="Tim44"/>
    <property type="match status" value="1"/>
</dbReference>
<keyword evidence="4 6" id="KW-0472">Membrane</keyword>
<evidence type="ECO:0000256" key="3">
    <source>
        <dbReference type="ARBA" id="ARBA00022946"/>
    </source>
</evidence>
<feature type="region of interest" description="Disordered" evidence="5">
    <location>
        <begin position="30"/>
        <end position="74"/>
    </location>
</feature>
<reference evidence="8 9" key="1">
    <citation type="submission" date="2015-03" db="EMBL/GenBank/DDBJ databases">
        <authorList>
            <person name="Hassan Y."/>
            <person name="Lepp D."/>
            <person name="Li X.-Z."/>
            <person name="Zhou T."/>
        </authorList>
    </citation>
    <scope>NUCLEOTIDE SEQUENCE [LARGE SCALE GENOMIC DNA]</scope>
    <source>
        <strain evidence="8 9">IPL18</strain>
    </source>
</reference>
<comment type="similarity">
    <text evidence="2">Belongs to the Tim44 family.</text>
</comment>
<keyword evidence="6" id="KW-0812">Transmembrane</keyword>
<comment type="subcellular location">
    <subcellularLocation>
        <location evidence="1">Membrane</location>
    </subcellularLocation>
</comment>
<dbReference type="GO" id="GO:0030150">
    <property type="term" value="P:protein import into mitochondrial matrix"/>
    <property type="evidence" value="ECO:0007669"/>
    <property type="project" value="TreeGrafter"/>
</dbReference>
<keyword evidence="6" id="KW-1133">Transmembrane helix</keyword>
<dbReference type="GO" id="GO:0051087">
    <property type="term" value="F:protein-folding chaperone binding"/>
    <property type="evidence" value="ECO:0007669"/>
    <property type="project" value="TreeGrafter"/>
</dbReference>
<dbReference type="PANTHER" id="PTHR10721">
    <property type="entry name" value="MITOCHONDRIAL IMPORT INNER MEMBRANE TRANSLOCASE SUBUNIT TIM44"/>
    <property type="match status" value="1"/>
</dbReference>
<feature type="compositionally biased region" description="Basic and acidic residues" evidence="5">
    <location>
        <begin position="32"/>
        <end position="42"/>
    </location>
</feature>
<dbReference type="NCBIfam" id="NF033779">
    <property type="entry name" value="Tim44_TimA_adap"/>
    <property type="match status" value="1"/>
</dbReference>
<dbReference type="RefSeq" id="WP_046105843.1">
    <property type="nucleotide sequence ID" value="NZ_JZEY01000061.1"/>
</dbReference>
<dbReference type="PANTHER" id="PTHR10721:SF1">
    <property type="entry name" value="MITOCHONDRIAL IMPORT INNER MEMBRANE TRANSLOCASE SUBUNIT TIM44"/>
    <property type="match status" value="1"/>
</dbReference>